<dbReference type="PANTHER" id="PTHR37299">
    <property type="entry name" value="TRANSCRIPTIONAL REGULATOR-RELATED"/>
    <property type="match status" value="1"/>
</dbReference>
<feature type="domain" description="Response regulatory" evidence="2">
    <location>
        <begin position="4"/>
        <end position="115"/>
    </location>
</feature>
<dbReference type="SMART" id="SM00850">
    <property type="entry name" value="LytTR"/>
    <property type="match status" value="1"/>
</dbReference>
<accession>A0ABT8RJV2</accession>
<dbReference type="SMART" id="SM00448">
    <property type="entry name" value="REC"/>
    <property type="match status" value="1"/>
</dbReference>
<keyword evidence="4" id="KW-0238">DNA-binding</keyword>
<dbReference type="InterPro" id="IPR011006">
    <property type="entry name" value="CheY-like_superfamily"/>
</dbReference>
<dbReference type="PANTHER" id="PTHR37299:SF1">
    <property type="entry name" value="STAGE 0 SPORULATION PROTEIN A HOMOLOG"/>
    <property type="match status" value="1"/>
</dbReference>
<evidence type="ECO:0000256" key="1">
    <source>
        <dbReference type="PROSITE-ProRule" id="PRU00169"/>
    </source>
</evidence>
<dbReference type="RefSeq" id="WP_302041891.1">
    <property type="nucleotide sequence ID" value="NZ_JAUKPO010000042.1"/>
</dbReference>
<dbReference type="InterPro" id="IPR007492">
    <property type="entry name" value="LytTR_DNA-bd_dom"/>
</dbReference>
<evidence type="ECO:0000259" key="2">
    <source>
        <dbReference type="PROSITE" id="PS50110"/>
    </source>
</evidence>
<keyword evidence="5" id="KW-1185">Reference proteome</keyword>
<dbReference type="GO" id="GO:0003677">
    <property type="term" value="F:DNA binding"/>
    <property type="evidence" value="ECO:0007669"/>
    <property type="project" value="UniProtKB-KW"/>
</dbReference>
<dbReference type="InterPro" id="IPR001789">
    <property type="entry name" value="Sig_transdc_resp-reg_receiver"/>
</dbReference>
<dbReference type="Gene3D" id="3.40.50.2300">
    <property type="match status" value="1"/>
</dbReference>
<evidence type="ECO:0000313" key="4">
    <source>
        <dbReference type="EMBL" id="MDO1451092.1"/>
    </source>
</evidence>
<dbReference type="Gene3D" id="2.40.50.1020">
    <property type="entry name" value="LytTr DNA-binding domain"/>
    <property type="match status" value="1"/>
</dbReference>
<keyword evidence="1" id="KW-0597">Phosphoprotein</keyword>
<dbReference type="Pfam" id="PF00072">
    <property type="entry name" value="Response_reg"/>
    <property type="match status" value="1"/>
</dbReference>
<sequence length="242" mass="27794">MKTSCLLVDDEPIALRVLQSHLAKIPTLEVVASCGHAMEAFGVLYEKKVDLLFLDIHMPGLSGIEFLKSLRQTPKVILTTAHREYALEGYELDIVDYLLKPISLERLLKAVDKYYKSIPTQILANSPFLNPLSQDQQDYVYIKSERKMRKLYYKDIFFIESIKDYVKIHTGSEVVVTKQAISHFEESLPKEQFIRIHRAYLIAKSHIKVITANTIEVASHELPIGRSYKKSILLLLNYPSNK</sequence>
<dbReference type="InterPro" id="IPR046947">
    <property type="entry name" value="LytR-like"/>
</dbReference>
<dbReference type="SUPFAM" id="SSF52172">
    <property type="entry name" value="CheY-like"/>
    <property type="match status" value="1"/>
</dbReference>
<gene>
    <name evidence="4" type="ORF">Q0590_32765</name>
</gene>
<proteinExistence type="predicted"/>
<feature type="modified residue" description="4-aspartylphosphate" evidence="1">
    <location>
        <position position="55"/>
    </location>
</feature>
<evidence type="ECO:0000313" key="5">
    <source>
        <dbReference type="Proteomes" id="UP001168528"/>
    </source>
</evidence>
<feature type="domain" description="HTH LytTR-type" evidence="3">
    <location>
        <begin position="140"/>
        <end position="238"/>
    </location>
</feature>
<dbReference type="PROSITE" id="PS50930">
    <property type="entry name" value="HTH_LYTTR"/>
    <property type="match status" value="1"/>
</dbReference>
<reference evidence="4" key="1">
    <citation type="submission" date="2023-07" db="EMBL/GenBank/DDBJ databases">
        <title>The genome sequence of Rhodocytophaga aerolata KACC 12507.</title>
        <authorList>
            <person name="Zhang X."/>
        </authorList>
    </citation>
    <scope>NUCLEOTIDE SEQUENCE</scope>
    <source>
        <strain evidence="4">KACC 12507</strain>
    </source>
</reference>
<dbReference type="EMBL" id="JAUKPO010000042">
    <property type="protein sequence ID" value="MDO1451092.1"/>
    <property type="molecule type" value="Genomic_DNA"/>
</dbReference>
<dbReference type="Proteomes" id="UP001168528">
    <property type="component" value="Unassembled WGS sequence"/>
</dbReference>
<name>A0ABT8RJV2_9BACT</name>
<dbReference type="PROSITE" id="PS50110">
    <property type="entry name" value="RESPONSE_REGULATORY"/>
    <property type="match status" value="1"/>
</dbReference>
<comment type="caution">
    <text evidence="4">The sequence shown here is derived from an EMBL/GenBank/DDBJ whole genome shotgun (WGS) entry which is preliminary data.</text>
</comment>
<organism evidence="4 5">
    <name type="scientific">Rhodocytophaga aerolata</name>
    <dbReference type="NCBI Taxonomy" id="455078"/>
    <lineage>
        <taxon>Bacteria</taxon>
        <taxon>Pseudomonadati</taxon>
        <taxon>Bacteroidota</taxon>
        <taxon>Cytophagia</taxon>
        <taxon>Cytophagales</taxon>
        <taxon>Rhodocytophagaceae</taxon>
        <taxon>Rhodocytophaga</taxon>
    </lineage>
</organism>
<protein>
    <submittedName>
        <fullName evidence="4">LytTR family DNA-binding domain-containing protein</fullName>
    </submittedName>
</protein>
<dbReference type="Pfam" id="PF04397">
    <property type="entry name" value="LytTR"/>
    <property type="match status" value="1"/>
</dbReference>
<evidence type="ECO:0000259" key="3">
    <source>
        <dbReference type="PROSITE" id="PS50930"/>
    </source>
</evidence>